<evidence type="ECO:0000259" key="2">
    <source>
        <dbReference type="Pfam" id="PF12158"/>
    </source>
</evidence>
<accession>G5IMW7</accession>
<dbReference type="EMBL" id="ADLN01000124">
    <property type="protein sequence ID" value="EHI57150.1"/>
    <property type="molecule type" value="Genomic_DNA"/>
</dbReference>
<dbReference type="Pfam" id="PF12158">
    <property type="entry name" value="DUF3592"/>
    <property type="match status" value="1"/>
</dbReference>
<gene>
    <name evidence="3" type="ORF">HMPREF9473_04845</name>
</gene>
<keyword evidence="4" id="KW-1185">Reference proteome</keyword>
<evidence type="ECO:0000313" key="4">
    <source>
        <dbReference type="Proteomes" id="UP000005384"/>
    </source>
</evidence>
<keyword evidence="1" id="KW-0812">Transmembrane</keyword>
<feature type="domain" description="DUF3592" evidence="2">
    <location>
        <begin position="32"/>
        <end position="99"/>
    </location>
</feature>
<dbReference type="Proteomes" id="UP000005384">
    <property type="component" value="Unassembled WGS sequence"/>
</dbReference>
<evidence type="ECO:0000313" key="3">
    <source>
        <dbReference type="EMBL" id="EHI57150.1"/>
    </source>
</evidence>
<dbReference type="AlphaFoldDB" id="G5IMW7"/>
<keyword evidence="1" id="KW-1133">Transmembrane helix</keyword>
<proteinExistence type="predicted"/>
<evidence type="ECO:0000256" key="1">
    <source>
        <dbReference type="SAM" id="Phobius"/>
    </source>
</evidence>
<reference evidence="3 4" key="1">
    <citation type="submission" date="2011-08" db="EMBL/GenBank/DDBJ databases">
        <title>The Genome Sequence of Clostridium hathewayi WAL-18680.</title>
        <authorList>
            <consortium name="The Broad Institute Genome Sequencing Platform"/>
            <person name="Earl A."/>
            <person name="Ward D."/>
            <person name="Feldgarden M."/>
            <person name="Gevers D."/>
            <person name="Finegold S.M."/>
            <person name="Summanen P.H."/>
            <person name="Molitoris D.R."/>
            <person name="Song M."/>
            <person name="Daigneault M."/>
            <person name="Allen-Vercoe E."/>
            <person name="Young S.K."/>
            <person name="Zeng Q."/>
            <person name="Gargeya S."/>
            <person name="Fitzgerald M."/>
            <person name="Haas B."/>
            <person name="Abouelleil A."/>
            <person name="Alvarado L."/>
            <person name="Arachchi H.M."/>
            <person name="Berlin A."/>
            <person name="Brown A."/>
            <person name="Chapman S.B."/>
            <person name="Chen Z."/>
            <person name="Dunbar C."/>
            <person name="Freedman E."/>
            <person name="Gearin G."/>
            <person name="Gellesch M."/>
            <person name="Goldberg J."/>
            <person name="Griggs A."/>
            <person name="Gujja S."/>
            <person name="Heiman D."/>
            <person name="Howarth C."/>
            <person name="Larson L."/>
            <person name="Lui A."/>
            <person name="MacDonald P.J.P."/>
            <person name="Montmayeur A."/>
            <person name="Murphy C."/>
            <person name="Neiman D."/>
            <person name="Pearson M."/>
            <person name="Priest M."/>
            <person name="Roberts A."/>
            <person name="Saif S."/>
            <person name="Shea T."/>
            <person name="Shenoy N."/>
            <person name="Sisk P."/>
            <person name="Stolte C."/>
            <person name="Sykes S."/>
            <person name="Wortman J."/>
            <person name="Nusbaum C."/>
            <person name="Birren B."/>
        </authorList>
    </citation>
    <scope>NUCLEOTIDE SEQUENCE [LARGE SCALE GENOMIC DNA]</scope>
    <source>
        <strain evidence="3 4">WAL-18680</strain>
    </source>
</reference>
<sequence>MMFCYIACFLFAIAFLDSFRLYYNMKKCNCSTTGTIIEVLETLGHSKNGTYLIYEPVYKYTILGEKYIGQADIISTDPDRYKVNSEVLLYYEESNPQNFIPIDEVKNVKTNIIKCGLFFVFFLTIVVLGVLEESKK</sequence>
<dbReference type="HOGENOM" id="CLU_1903837_0_0_9"/>
<dbReference type="InterPro" id="IPR021994">
    <property type="entry name" value="DUF3592"/>
</dbReference>
<protein>
    <recommendedName>
        <fullName evidence="2">DUF3592 domain-containing protein</fullName>
    </recommendedName>
</protein>
<keyword evidence="1" id="KW-0472">Membrane</keyword>
<comment type="caution">
    <text evidence="3">The sequence shown here is derived from an EMBL/GenBank/DDBJ whole genome shotgun (WGS) entry which is preliminary data.</text>
</comment>
<organism evidence="3 4">
    <name type="scientific">Hungatella hathewayi WAL-18680</name>
    <dbReference type="NCBI Taxonomy" id="742737"/>
    <lineage>
        <taxon>Bacteria</taxon>
        <taxon>Bacillati</taxon>
        <taxon>Bacillota</taxon>
        <taxon>Clostridia</taxon>
        <taxon>Lachnospirales</taxon>
        <taxon>Lachnospiraceae</taxon>
        <taxon>Hungatella</taxon>
    </lineage>
</organism>
<name>G5IMW7_9FIRM</name>
<feature type="transmembrane region" description="Helical" evidence="1">
    <location>
        <begin position="111"/>
        <end position="131"/>
    </location>
</feature>